<evidence type="ECO:0000313" key="3">
    <source>
        <dbReference type="EMBL" id="MDA0160927.1"/>
    </source>
</evidence>
<accession>A0A9X3MSR6</accession>
<dbReference type="PANTHER" id="PTHR30204:SF98">
    <property type="entry name" value="HTH-TYPE TRANSCRIPTIONAL REGULATOR ADHR"/>
    <property type="match status" value="1"/>
</dbReference>
<evidence type="ECO:0000259" key="2">
    <source>
        <dbReference type="PROSITE" id="PS50937"/>
    </source>
</evidence>
<gene>
    <name evidence="3" type="ORF">OM076_11675</name>
</gene>
<dbReference type="InterPro" id="IPR000551">
    <property type="entry name" value="MerR-type_HTH_dom"/>
</dbReference>
<dbReference type="SMART" id="SM00422">
    <property type="entry name" value="HTH_MERR"/>
    <property type="match status" value="1"/>
</dbReference>
<reference evidence="3" key="1">
    <citation type="submission" date="2022-10" db="EMBL/GenBank/DDBJ databases">
        <title>The WGS of Solirubrobacter ginsenosidimutans DSM 21036.</title>
        <authorList>
            <person name="Jiang Z."/>
        </authorList>
    </citation>
    <scope>NUCLEOTIDE SEQUENCE</scope>
    <source>
        <strain evidence="3">DSM 21036</strain>
    </source>
</reference>
<keyword evidence="1" id="KW-0238">DNA-binding</keyword>
<sequence length="158" mass="17666">MATEDLIARLLDATDDAAGASVIDALHELLDDGRIEADALPKTIAEAAALTRLSSYTLRYYEDVGLVRPPRNGSGHRVYDAATLRRLVFITRMRASGMTIRDLKRYVVLVEQGPATEPERRAMMLAQRSRIQRQLRELTLALEATEYKIRIYGGHPGD</sequence>
<comment type="caution">
    <text evidence="3">The sequence shown here is derived from an EMBL/GenBank/DDBJ whole genome shotgun (WGS) entry which is preliminary data.</text>
</comment>
<dbReference type="AlphaFoldDB" id="A0A9X3MSR6"/>
<dbReference type="InterPro" id="IPR009061">
    <property type="entry name" value="DNA-bd_dom_put_sf"/>
</dbReference>
<dbReference type="Gene3D" id="1.10.1660.10">
    <property type="match status" value="1"/>
</dbReference>
<evidence type="ECO:0000313" key="4">
    <source>
        <dbReference type="Proteomes" id="UP001149140"/>
    </source>
</evidence>
<dbReference type="PANTHER" id="PTHR30204">
    <property type="entry name" value="REDOX-CYCLING DRUG-SENSING TRANSCRIPTIONAL ACTIVATOR SOXR"/>
    <property type="match status" value="1"/>
</dbReference>
<dbReference type="Pfam" id="PF13411">
    <property type="entry name" value="MerR_1"/>
    <property type="match status" value="1"/>
</dbReference>
<dbReference type="GO" id="GO:0003700">
    <property type="term" value="F:DNA-binding transcription factor activity"/>
    <property type="evidence" value="ECO:0007669"/>
    <property type="project" value="InterPro"/>
</dbReference>
<protein>
    <submittedName>
        <fullName evidence="3">MerR family transcriptional regulator</fullName>
    </submittedName>
</protein>
<dbReference type="GO" id="GO:0003677">
    <property type="term" value="F:DNA binding"/>
    <property type="evidence" value="ECO:0007669"/>
    <property type="project" value="UniProtKB-KW"/>
</dbReference>
<dbReference type="SUPFAM" id="SSF46955">
    <property type="entry name" value="Putative DNA-binding domain"/>
    <property type="match status" value="1"/>
</dbReference>
<dbReference type="EMBL" id="JAPDOD010000008">
    <property type="protein sequence ID" value="MDA0160927.1"/>
    <property type="molecule type" value="Genomic_DNA"/>
</dbReference>
<feature type="domain" description="HTH merR-type" evidence="2">
    <location>
        <begin position="43"/>
        <end position="109"/>
    </location>
</feature>
<keyword evidence="4" id="KW-1185">Reference proteome</keyword>
<dbReference type="CDD" id="cd01109">
    <property type="entry name" value="HTH_YyaN"/>
    <property type="match status" value="1"/>
</dbReference>
<dbReference type="InterPro" id="IPR047057">
    <property type="entry name" value="MerR_fam"/>
</dbReference>
<organism evidence="3 4">
    <name type="scientific">Solirubrobacter ginsenosidimutans</name>
    <dbReference type="NCBI Taxonomy" id="490573"/>
    <lineage>
        <taxon>Bacteria</taxon>
        <taxon>Bacillati</taxon>
        <taxon>Actinomycetota</taxon>
        <taxon>Thermoleophilia</taxon>
        <taxon>Solirubrobacterales</taxon>
        <taxon>Solirubrobacteraceae</taxon>
        <taxon>Solirubrobacter</taxon>
    </lineage>
</organism>
<dbReference type="RefSeq" id="WP_270040052.1">
    <property type="nucleotide sequence ID" value="NZ_JAPDOD010000008.1"/>
</dbReference>
<proteinExistence type="predicted"/>
<evidence type="ECO:0000256" key="1">
    <source>
        <dbReference type="ARBA" id="ARBA00023125"/>
    </source>
</evidence>
<dbReference type="PROSITE" id="PS50937">
    <property type="entry name" value="HTH_MERR_2"/>
    <property type="match status" value="1"/>
</dbReference>
<dbReference type="Proteomes" id="UP001149140">
    <property type="component" value="Unassembled WGS sequence"/>
</dbReference>
<name>A0A9X3MSR6_9ACTN</name>
<dbReference type="PROSITE" id="PS00552">
    <property type="entry name" value="HTH_MERR_1"/>
    <property type="match status" value="1"/>
</dbReference>